<dbReference type="Pfam" id="PF00226">
    <property type="entry name" value="DnaJ"/>
    <property type="match status" value="1"/>
</dbReference>
<reference evidence="3" key="1">
    <citation type="submission" date="2016-11" db="EMBL/GenBank/DDBJ databases">
        <authorList>
            <person name="Varghese N."/>
            <person name="Submissions S."/>
        </authorList>
    </citation>
    <scope>NUCLEOTIDE SEQUENCE [LARGE SCALE GENOMIC DNA]</scope>
    <source>
        <strain evidence="3">DSM 28223</strain>
    </source>
</reference>
<keyword evidence="3" id="KW-1185">Reference proteome</keyword>
<dbReference type="STRING" id="870908.SAMN04488044_0759"/>
<dbReference type="SUPFAM" id="SSF46565">
    <property type="entry name" value="Chaperone J-domain"/>
    <property type="match status" value="1"/>
</dbReference>
<name>A0A1M5JR46_9RHOB</name>
<dbReference type="Proteomes" id="UP000184211">
    <property type="component" value="Unassembled WGS sequence"/>
</dbReference>
<dbReference type="InterPro" id="IPR001623">
    <property type="entry name" value="DnaJ_domain"/>
</dbReference>
<dbReference type="SMART" id="SM00271">
    <property type="entry name" value="DnaJ"/>
    <property type="match status" value="1"/>
</dbReference>
<evidence type="ECO:0000313" key="3">
    <source>
        <dbReference type="Proteomes" id="UP000184211"/>
    </source>
</evidence>
<evidence type="ECO:0000313" key="2">
    <source>
        <dbReference type="EMBL" id="SHG43056.1"/>
    </source>
</evidence>
<dbReference type="InterPro" id="IPR029024">
    <property type="entry name" value="TerB-like"/>
</dbReference>
<dbReference type="PRINTS" id="PR00625">
    <property type="entry name" value="JDOMAIN"/>
</dbReference>
<dbReference type="EMBL" id="FQWM01000001">
    <property type="protein sequence ID" value="SHG43056.1"/>
    <property type="molecule type" value="Genomic_DNA"/>
</dbReference>
<dbReference type="InterPro" id="IPR007791">
    <property type="entry name" value="DjlA_N"/>
</dbReference>
<accession>A0A1M5JR46</accession>
<dbReference type="CDD" id="cd06257">
    <property type="entry name" value="DnaJ"/>
    <property type="match status" value="1"/>
</dbReference>
<dbReference type="OrthoDB" id="9782583at2"/>
<dbReference type="Gene3D" id="1.10.287.110">
    <property type="entry name" value="DnaJ domain"/>
    <property type="match status" value="1"/>
</dbReference>
<dbReference type="Gene3D" id="1.10.3680.10">
    <property type="entry name" value="TerB-like"/>
    <property type="match status" value="1"/>
</dbReference>
<organism evidence="2 3">
    <name type="scientific">Cognatishimia maritima</name>
    <dbReference type="NCBI Taxonomy" id="870908"/>
    <lineage>
        <taxon>Bacteria</taxon>
        <taxon>Pseudomonadati</taxon>
        <taxon>Pseudomonadota</taxon>
        <taxon>Alphaproteobacteria</taxon>
        <taxon>Rhodobacterales</taxon>
        <taxon>Paracoccaceae</taxon>
        <taxon>Cognatishimia</taxon>
    </lineage>
</organism>
<gene>
    <name evidence="2" type="ORF">SAMN04488044_0759</name>
</gene>
<dbReference type="PROSITE" id="PS50076">
    <property type="entry name" value="DNAJ_2"/>
    <property type="match status" value="1"/>
</dbReference>
<proteinExistence type="predicted"/>
<dbReference type="Pfam" id="PF05099">
    <property type="entry name" value="TerB"/>
    <property type="match status" value="1"/>
</dbReference>
<dbReference type="SUPFAM" id="SSF158682">
    <property type="entry name" value="TerB-like"/>
    <property type="match status" value="1"/>
</dbReference>
<sequence>MSIWTRINEALAALAKGESLSEVFERLRTPPERSVAFTIAVIALGAKMAKADGLVTRDEVTAFREVFHIAPQDEAGAARVFNLARQDAAGFEDYAQRIRNLFSEDHACFCDLMEGLFHIAMADGEFHPNEDLFLERVAEIWQMEPARFQAIKTRFVPDAEPDPYTVLGIDPAATQDEARKAWRQLVRDTHPDAMIARGLPEEAVKIAEKKMIDVNKAWEVISGKAA</sequence>
<dbReference type="AlphaFoldDB" id="A0A1M5JR46"/>
<dbReference type="CDD" id="cd07316">
    <property type="entry name" value="terB_like_DjlA"/>
    <property type="match status" value="1"/>
</dbReference>
<protein>
    <submittedName>
        <fullName evidence="2">DnaJ like chaperone protein</fullName>
    </submittedName>
</protein>
<dbReference type="RefSeq" id="WP_072790699.1">
    <property type="nucleotide sequence ID" value="NZ_FQWM01000001.1"/>
</dbReference>
<evidence type="ECO:0000259" key="1">
    <source>
        <dbReference type="PROSITE" id="PS50076"/>
    </source>
</evidence>
<dbReference type="InterPro" id="IPR036869">
    <property type="entry name" value="J_dom_sf"/>
</dbReference>
<feature type="domain" description="J" evidence="1">
    <location>
        <begin position="162"/>
        <end position="226"/>
    </location>
</feature>